<gene>
    <name evidence="9" type="ORF">LWI29_036470</name>
</gene>
<evidence type="ECO:0000256" key="4">
    <source>
        <dbReference type="ARBA" id="ARBA00023002"/>
    </source>
</evidence>
<evidence type="ECO:0000313" key="10">
    <source>
        <dbReference type="Proteomes" id="UP001168877"/>
    </source>
</evidence>
<evidence type="ECO:0000256" key="2">
    <source>
        <dbReference type="ARBA" id="ARBA00022723"/>
    </source>
</evidence>
<name>A0AA39SWA6_ACESA</name>
<evidence type="ECO:0000256" key="5">
    <source>
        <dbReference type="ARBA" id="ARBA00023004"/>
    </source>
</evidence>
<evidence type="ECO:0000256" key="6">
    <source>
        <dbReference type="ARBA" id="ARBA00057022"/>
    </source>
</evidence>
<keyword evidence="4 7" id="KW-0560">Oxidoreductase</keyword>
<evidence type="ECO:0000256" key="7">
    <source>
        <dbReference type="RuleBase" id="RU003682"/>
    </source>
</evidence>
<dbReference type="PANTHER" id="PTHR47990">
    <property type="entry name" value="2-OXOGLUTARATE (2OG) AND FE(II)-DEPENDENT OXYGENASE SUPERFAMILY PROTEIN-RELATED"/>
    <property type="match status" value="1"/>
</dbReference>
<dbReference type="GO" id="GO:0051213">
    <property type="term" value="F:dioxygenase activity"/>
    <property type="evidence" value="ECO:0007669"/>
    <property type="project" value="UniProtKB-KW"/>
</dbReference>
<accession>A0AA39SWA6</accession>
<dbReference type="PROSITE" id="PS51471">
    <property type="entry name" value="FE2OG_OXY"/>
    <property type="match status" value="1"/>
</dbReference>
<keyword evidence="3" id="KW-0223">Dioxygenase</keyword>
<dbReference type="Pfam" id="PF14226">
    <property type="entry name" value="DIOX_N"/>
    <property type="match status" value="1"/>
</dbReference>
<reference evidence="9" key="2">
    <citation type="submission" date="2023-06" db="EMBL/GenBank/DDBJ databases">
        <authorList>
            <person name="Swenson N.G."/>
            <person name="Wegrzyn J.L."/>
            <person name="Mcevoy S.L."/>
        </authorList>
    </citation>
    <scope>NUCLEOTIDE SEQUENCE</scope>
    <source>
        <strain evidence="9">NS2018</strain>
        <tissue evidence="9">Leaf</tissue>
    </source>
</reference>
<sequence length="452" mass="51209">MGSETLPKLPFLDFSKIEEDLKVPDTTYWFKACNDVREAFEEYGCFIVECNITLSSEFRSEVFGSLKELFDLPTETKMKNRYDQKPLNGYVGQIPKLPLHESLGINNATSLEATQSFTNIMWPHGNGSFCKTLNTYAKVVAELDRMVSRMVFESYGLEKYHDSYMESITYLLRVLKNRAPKEDESNLGFVTHTDKSFTTILHQNQINGLQIDTRDSQKIDVELSPSSFIVIAGDALMAWSNDRIHSPSHRVIINERAIDRYSLGLFSFSNGIVEVPEELVDEQRPLKYKPFEHLGLLRFFRTDEGLKSKCPIKAYSDSIIVPDHLQNHFHSGSPLDSSGSPPDSISTWITFNQHPRSPPESISILITSRVNQCSGSSPDSFSTHITSGSINIPDHLRLNQHPGSPPRSISIWITFGVNRQHPRSPLDSIIVSNHLRACHHAYRASFANSIWL</sequence>
<dbReference type="InterPro" id="IPR027443">
    <property type="entry name" value="IPNS-like_sf"/>
</dbReference>
<dbReference type="Pfam" id="PF03171">
    <property type="entry name" value="2OG-FeII_Oxy"/>
    <property type="match status" value="1"/>
</dbReference>
<dbReference type="SUPFAM" id="SSF51197">
    <property type="entry name" value="Clavaminate synthase-like"/>
    <property type="match status" value="1"/>
</dbReference>
<evidence type="ECO:0000259" key="8">
    <source>
        <dbReference type="PROSITE" id="PS51471"/>
    </source>
</evidence>
<dbReference type="AlphaFoldDB" id="A0AA39SWA6"/>
<evidence type="ECO:0000313" key="9">
    <source>
        <dbReference type="EMBL" id="KAK0598628.1"/>
    </source>
</evidence>
<reference evidence="9" key="1">
    <citation type="journal article" date="2022" name="Plant J.">
        <title>Strategies of tolerance reflected in two North American maple genomes.</title>
        <authorList>
            <person name="McEvoy S.L."/>
            <person name="Sezen U.U."/>
            <person name="Trouern-Trend A."/>
            <person name="McMahon S.M."/>
            <person name="Schaberg P.G."/>
            <person name="Yang J."/>
            <person name="Wegrzyn J.L."/>
            <person name="Swenson N.G."/>
        </authorList>
    </citation>
    <scope>NUCLEOTIDE SEQUENCE</scope>
    <source>
        <strain evidence="9">NS2018</strain>
    </source>
</reference>
<evidence type="ECO:0000256" key="1">
    <source>
        <dbReference type="ARBA" id="ARBA00008056"/>
    </source>
</evidence>
<dbReference type="GO" id="GO:0046872">
    <property type="term" value="F:metal ion binding"/>
    <property type="evidence" value="ECO:0007669"/>
    <property type="project" value="UniProtKB-KW"/>
</dbReference>
<organism evidence="9 10">
    <name type="scientific">Acer saccharum</name>
    <name type="common">Sugar maple</name>
    <dbReference type="NCBI Taxonomy" id="4024"/>
    <lineage>
        <taxon>Eukaryota</taxon>
        <taxon>Viridiplantae</taxon>
        <taxon>Streptophyta</taxon>
        <taxon>Embryophyta</taxon>
        <taxon>Tracheophyta</taxon>
        <taxon>Spermatophyta</taxon>
        <taxon>Magnoliopsida</taxon>
        <taxon>eudicotyledons</taxon>
        <taxon>Gunneridae</taxon>
        <taxon>Pentapetalae</taxon>
        <taxon>rosids</taxon>
        <taxon>malvids</taxon>
        <taxon>Sapindales</taxon>
        <taxon>Sapindaceae</taxon>
        <taxon>Hippocastanoideae</taxon>
        <taxon>Acereae</taxon>
        <taxon>Acer</taxon>
    </lineage>
</organism>
<feature type="domain" description="Fe2OG dioxygenase" evidence="8">
    <location>
        <begin position="170"/>
        <end position="271"/>
    </location>
</feature>
<dbReference type="InterPro" id="IPR044861">
    <property type="entry name" value="IPNS-like_FE2OG_OXY"/>
</dbReference>
<dbReference type="InterPro" id="IPR005123">
    <property type="entry name" value="Oxoglu/Fe-dep_dioxygenase_dom"/>
</dbReference>
<keyword evidence="5 7" id="KW-0408">Iron</keyword>
<dbReference type="Proteomes" id="UP001168877">
    <property type="component" value="Unassembled WGS sequence"/>
</dbReference>
<comment type="function">
    <text evidence="6">Probable 2-oxoglutarate-dependent dioxygenase that may be involved in glucosinolates biosynthesis. May play a role in the production of aliphatic glucosinolates.</text>
</comment>
<keyword evidence="10" id="KW-1185">Reference proteome</keyword>
<dbReference type="InterPro" id="IPR050231">
    <property type="entry name" value="Iron_ascorbate_oxido_reductase"/>
</dbReference>
<proteinExistence type="inferred from homology"/>
<comment type="caution">
    <text evidence="9">The sequence shown here is derived from an EMBL/GenBank/DDBJ whole genome shotgun (WGS) entry which is preliminary data.</text>
</comment>
<evidence type="ECO:0000256" key="3">
    <source>
        <dbReference type="ARBA" id="ARBA00022964"/>
    </source>
</evidence>
<keyword evidence="2 7" id="KW-0479">Metal-binding</keyword>
<protein>
    <recommendedName>
        <fullName evidence="8">Fe2OG dioxygenase domain-containing protein</fullName>
    </recommendedName>
</protein>
<dbReference type="EMBL" id="JAUESC010000004">
    <property type="protein sequence ID" value="KAK0598628.1"/>
    <property type="molecule type" value="Genomic_DNA"/>
</dbReference>
<dbReference type="FunFam" id="2.60.120.330:FF:000022">
    <property type="entry name" value="Probable 2-oxoglutarate-dependent dioxygenase AOP1.2"/>
    <property type="match status" value="1"/>
</dbReference>
<dbReference type="InterPro" id="IPR026992">
    <property type="entry name" value="DIOX_N"/>
</dbReference>
<comment type="similarity">
    <text evidence="1 7">Belongs to the iron/ascorbate-dependent oxidoreductase family.</text>
</comment>
<dbReference type="Gene3D" id="2.60.120.330">
    <property type="entry name" value="B-lactam Antibiotic, Isopenicillin N Synthase, Chain"/>
    <property type="match status" value="1"/>
</dbReference>